<reference evidence="2" key="3">
    <citation type="submission" date="2015-02" db="EMBL/GenBank/DDBJ databases">
        <title>Genome analysis of three genomes within the thermophilic hydrogenogenic bacterial species Caldanaerobacter subterraneus.</title>
        <authorList>
            <person name="Sant'Anna F.H."/>
            <person name="Lebedinsky A."/>
            <person name="Sokolova T."/>
            <person name="Robb F.T."/>
            <person name="Gonzalez J.M."/>
        </authorList>
    </citation>
    <scope>NUCLEOTIDE SEQUENCE [LARGE SCALE GENOMIC DNA]</scope>
    <source>
        <strain evidence="2">DSM 12653</strain>
    </source>
</reference>
<evidence type="ECO:0000313" key="1">
    <source>
        <dbReference type="EMBL" id="KKC30561.1"/>
    </source>
</evidence>
<comment type="caution">
    <text evidence="1">The sequence shown here is derived from an EMBL/GenBank/DDBJ whole genome shotgun (WGS) entry which is preliminary data.</text>
</comment>
<proteinExistence type="predicted"/>
<dbReference type="AlphaFoldDB" id="A0A0F5PQ97"/>
<dbReference type="Proteomes" id="UP000010146">
    <property type="component" value="Unassembled WGS sequence"/>
</dbReference>
<organism evidence="1 2">
    <name type="scientific">Caldanaerobacter subterraneus subsp. pacificus DSM 12653</name>
    <dbReference type="NCBI Taxonomy" id="391606"/>
    <lineage>
        <taxon>Bacteria</taxon>
        <taxon>Bacillati</taxon>
        <taxon>Bacillota</taxon>
        <taxon>Clostridia</taxon>
        <taxon>Thermoanaerobacterales</taxon>
        <taxon>Thermoanaerobacteraceae</taxon>
        <taxon>Caldanaerobacter</taxon>
    </lineage>
</organism>
<reference evidence="1 2" key="1">
    <citation type="submission" date="2008-07" db="EMBL/GenBank/DDBJ databases">
        <authorList>
            <person name="Gonzalez J."/>
            <person name="Sokolova T."/>
            <person name="Ferriera S."/>
            <person name="Johnson J."/>
            <person name="Kravitz S."/>
            <person name="Beeson K."/>
            <person name="Sutton G."/>
            <person name="Rogers Y.-H."/>
            <person name="Friedman R."/>
            <person name="Frazier M."/>
            <person name="Venter J.C."/>
        </authorList>
    </citation>
    <scope>NUCLEOTIDE SEQUENCE [LARGE SCALE GENOMIC DNA]</scope>
    <source>
        <strain evidence="1 2">DSM 12653</strain>
    </source>
</reference>
<sequence>MPIRKIKLKKENKVKRAFVIVLLLLSFVLISLVVGRVAGAQTVFTAQREGIGGNDMKLKANWTKGIVIVVPEEIETYKVPPERVLIPVFVVSESGKARLNHIKLDFYGPNRSASKKVVLDQTLEPTGKSLVGILKKLRGKDKKAVKDLLKKGAYVELEIDVSALKLEEGATGKINVGVETTVDGQREAVQTAVQADYQASAFPNASGWYGGDGHVPTSWRPDVIFIPLANRVKYAKDNGFSFIIITDLEDGIGNKWPQYVA</sequence>
<dbReference type="EMBL" id="ABXP02000030">
    <property type="protein sequence ID" value="KKC30561.1"/>
    <property type="molecule type" value="Genomic_DNA"/>
</dbReference>
<evidence type="ECO:0000313" key="2">
    <source>
        <dbReference type="Proteomes" id="UP000010146"/>
    </source>
</evidence>
<reference evidence="1 2" key="2">
    <citation type="journal article" date="2015" name="BMC Genomics">
        <title>Analysis of three genomes within the thermophilic bacterial species Caldanaerobacter subterraneus with a focus on carbon monoxide dehydrogenase evolution and hydrolase diversity.</title>
        <authorList>
            <person name="Sant'Anna F.H."/>
            <person name="Lebedinsky A.V."/>
            <person name="Sokolova T.G."/>
            <person name="Robb F.T."/>
            <person name="Gonzalez J.M."/>
        </authorList>
    </citation>
    <scope>NUCLEOTIDE SEQUENCE [LARGE SCALE GENOMIC DNA]</scope>
    <source>
        <strain evidence="1 2">DSM 12653</strain>
    </source>
</reference>
<accession>A0A0F5PQ97</accession>
<gene>
    <name evidence="1" type="ORF">CDSM653_00416</name>
</gene>
<name>A0A0F5PQ97_9THEO</name>
<protein>
    <submittedName>
        <fullName evidence="1">Uncharacterized protein</fullName>
    </submittedName>
</protein>